<keyword evidence="1" id="KW-0812">Transmembrane</keyword>
<protein>
    <recommendedName>
        <fullName evidence="4">Glycosyltransferase RgtA/B/C/D-like domain-containing protein</fullName>
    </recommendedName>
</protein>
<name>A0A419F0E0_9BACT</name>
<keyword evidence="1" id="KW-1133">Transmembrane helix</keyword>
<organism evidence="2 3">
    <name type="scientific">Candidatus Abyssobacteria bacterium SURF_17</name>
    <dbReference type="NCBI Taxonomy" id="2093361"/>
    <lineage>
        <taxon>Bacteria</taxon>
        <taxon>Pseudomonadati</taxon>
        <taxon>Candidatus Hydrogenedentota</taxon>
        <taxon>Candidatus Abyssobacteria</taxon>
    </lineage>
</organism>
<gene>
    <name evidence="2" type="ORF">C4532_08325</name>
</gene>
<dbReference type="AlphaFoldDB" id="A0A419F0E0"/>
<comment type="caution">
    <text evidence="2">The sequence shown here is derived from an EMBL/GenBank/DDBJ whole genome shotgun (WGS) entry which is preliminary data.</text>
</comment>
<accession>A0A419F0E0</accession>
<feature type="transmembrane region" description="Helical" evidence="1">
    <location>
        <begin position="413"/>
        <end position="435"/>
    </location>
</feature>
<feature type="transmembrane region" description="Helical" evidence="1">
    <location>
        <begin position="260"/>
        <end position="277"/>
    </location>
</feature>
<proteinExistence type="predicted"/>
<sequence length="656" mass="75336">MLVGLFSIALGMLVAGMLIHFLPENYSSLEKAKELGIISRTVLDGYPKQNEITYYIFGVTVSILLGLAAFLAITFSDYRREGTAPTSPEGVAVPVAESAKTRMGALKWVALSVVVFLITFHKDFIYRNWYWGWWGFFFEEGLYLHWVDELFRGKVIYKDIYVHVGPFMVWPQYWLMKVVGASVEAHRYYTYFCYFIGYLIIFKILRETVRSKALIVFGMFLTLYFYYPMFPSLQQSLGRFAVALLPLLFVYRFLCVRNSFYLVLAGILLGFVLFLSQDLGVSSLVAAPLMLLASVCRASIPMIESKKIIGFLRQMGLLALGILIFFMPLLGYFAWNHALREVWETLVTIPGYYAMGVWGPPFPNLLHALTRPEQNSSGALELLLAYWPIVFCIASVFFWLARYLRSSFTDKDILVLGIVIFGTVLFQRAFSVYALSKVREIIYVFILLTVTYIDMAWRRMSSLMRAGSMRSRKTEVALFLAAIVLMIFGVCGYSQSPGFHPAVTPFTYFFKVSSFSENLVPLKLARANDIYIDPQWALQTQSTVNHIQSRTGATEPIYVFPYSPMYYFLADRPSAVKYPVFYTILRRDREEVTKELERQAVDYVIYGLHDPILGLTPEERFPEIVDYVREHYVIEEKFGSVLILKRKSRLNSGFAD</sequence>
<feature type="transmembrane region" description="Helical" evidence="1">
    <location>
        <begin position="188"/>
        <end position="206"/>
    </location>
</feature>
<feature type="transmembrane region" description="Helical" evidence="1">
    <location>
        <begin position="108"/>
        <end position="125"/>
    </location>
</feature>
<feature type="transmembrane region" description="Helical" evidence="1">
    <location>
        <begin position="213"/>
        <end position="230"/>
    </location>
</feature>
<feature type="transmembrane region" description="Helical" evidence="1">
    <location>
        <begin position="441"/>
        <end position="457"/>
    </location>
</feature>
<feature type="transmembrane region" description="Helical" evidence="1">
    <location>
        <begin position="236"/>
        <end position="253"/>
    </location>
</feature>
<evidence type="ECO:0008006" key="4">
    <source>
        <dbReference type="Google" id="ProtNLM"/>
    </source>
</evidence>
<reference evidence="2 3" key="1">
    <citation type="journal article" date="2017" name="ISME J.">
        <title>Energy and carbon metabolisms in a deep terrestrial subsurface fluid microbial community.</title>
        <authorList>
            <person name="Momper L."/>
            <person name="Jungbluth S.P."/>
            <person name="Lee M.D."/>
            <person name="Amend J.P."/>
        </authorList>
    </citation>
    <scope>NUCLEOTIDE SEQUENCE [LARGE SCALE GENOMIC DNA]</scope>
    <source>
        <strain evidence="2">SURF_17</strain>
    </source>
</reference>
<keyword evidence="1" id="KW-0472">Membrane</keyword>
<feature type="transmembrane region" description="Helical" evidence="1">
    <location>
        <begin position="52"/>
        <end position="73"/>
    </location>
</feature>
<evidence type="ECO:0000313" key="2">
    <source>
        <dbReference type="EMBL" id="RJP71140.1"/>
    </source>
</evidence>
<dbReference type="EMBL" id="QZKI01000062">
    <property type="protein sequence ID" value="RJP71140.1"/>
    <property type="molecule type" value="Genomic_DNA"/>
</dbReference>
<dbReference type="Proteomes" id="UP000285961">
    <property type="component" value="Unassembled WGS sequence"/>
</dbReference>
<evidence type="ECO:0000313" key="3">
    <source>
        <dbReference type="Proteomes" id="UP000285961"/>
    </source>
</evidence>
<evidence type="ECO:0000256" key="1">
    <source>
        <dbReference type="SAM" id="Phobius"/>
    </source>
</evidence>
<feature type="transmembrane region" description="Helical" evidence="1">
    <location>
        <begin position="477"/>
        <end position="495"/>
    </location>
</feature>
<feature type="transmembrane region" description="Helical" evidence="1">
    <location>
        <begin position="384"/>
        <end position="401"/>
    </location>
</feature>
<feature type="transmembrane region" description="Helical" evidence="1">
    <location>
        <begin position="315"/>
        <end position="335"/>
    </location>
</feature>